<dbReference type="SUPFAM" id="SSF50475">
    <property type="entry name" value="FMN-binding split barrel"/>
    <property type="match status" value="1"/>
</dbReference>
<dbReference type="AlphaFoldDB" id="A0A1G8PH82"/>
<dbReference type="InterPro" id="IPR052019">
    <property type="entry name" value="F420H2_bilvrd_red/Heme_oxyg"/>
</dbReference>
<feature type="region of interest" description="Disordered" evidence="2">
    <location>
        <begin position="87"/>
        <end position="106"/>
    </location>
</feature>
<sequence>MSVTAAQTLSMTSWKQFDSEAPELAAAIRARFEAHRHHVLATLRRDGSPRVSGTEVQFGDVDLMLGSMLGARKARDLQRDPRYAVHAHTGDGTMEGGDAKVSGRARELDGPEWEAVVADYPPEIRECHVFVLDLDEAVLTTIEDGDKIGVQLWRPGQGVTRTLRAG</sequence>
<dbReference type="InterPro" id="IPR011576">
    <property type="entry name" value="Pyridox_Oxase_N"/>
</dbReference>
<dbReference type="Proteomes" id="UP000183263">
    <property type="component" value="Unassembled WGS sequence"/>
</dbReference>
<dbReference type="PANTHER" id="PTHR35176">
    <property type="entry name" value="HEME OXYGENASE HI_0854-RELATED"/>
    <property type="match status" value="1"/>
</dbReference>
<keyword evidence="5" id="KW-1185">Reference proteome</keyword>
<evidence type="ECO:0000313" key="5">
    <source>
        <dbReference type="Proteomes" id="UP000183263"/>
    </source>
</evidence>
<evidence type="ECO:0000259" key="3">
    <source>
        <dbReference type="Pfam" id="PF01243"/>
    </source>
</evidence>
<organism evidence="4 5">
    <name type="scientific">Rhodococcus triatomae</name>
    <dbReference type="NCBI Taxonomy" id="300028"/>
    <lineage>
        <taxon>Bacteria</taxon>
        <taxon>Bacillati</taxon>
        <taxon>Actinomycetota</taxon>
        <taxon>Actinomycetes</taxon>
        <taxon>Mycobacteriales</taxon>
        <taxon>Nocardiaceae</taxon>
        <taxon>Rhodococcus</taxon>
    </lineage>
</organism>
<dbReference type="InterPro" id="IPR012349">
    <property type="entry name" value="Split_barrel_FMN-bd"/>
</dbReference>
<dbReference type="Pfam" id="PF01243">
    <property type="entry name" value="PNPOx_N"/>
    <property type="match status" value="1"/>
</dbReference>
<evidence type="ECO:0000313" key="4">
    <source>
        <dbReference type="EMBL" id="SDI91696.1"/>
    </source>
</evidence>
<dbReference type="PANTHER" id="PTHR35176:SF6">
    <property type="entry name" value="HEME OXYGENASE HI_0854-RELATED"/>
    <property type="match status" value="1"/>
</dbReference>
<protein>
    <submittedName>
        <fullName evidence="4">Pyridoxamine 5'-phosphate oxidase</fullName>
    </submittedName>
</protein>
<reference evidence="4 5" key="1">
    <citation type="submission" date="2016-10" db="EMBL/GenBank/DDBJ databases">
        <authorList>
            <person name="de Groot N.N."/>
        </authorList>
    </citation>
    <scope>NUCLEOTIDE SEQUENCE [LARGE SCALE GENOMIC DNA]</scope>
    <source>
        <strain evidence="4 5">DSM 44892</strain>
    </source>
</reference>
<dbReference type="EMBL" id="FNDN01000013">
    <property type="protein sequence ID" value="SDI91696.1"/>
    <property type="molecule type" value="Genomic_DNA"/>
</dbReference>
<feature type="domain" description="Pyridoxamine 5'-phosphate oxidase N-terminal" evidence="3">
    <location>
        <begin position="25"/>
        <end position="128"/>
    </location>
</feature>
<accession>A0A1G8PH82</accession>
<name>A0A1G8PH82_9NOCA</name>
<dbReference type="Gene3D" id="2.30.110.10">
    <property type="entry name" value="Electron Transport, Fmn-binding Protein, Chain A"/>
    <property type="match status" value="1"/>
</dbReference>
<proteinExistence type="predicted"/>
<dbReference type="GO" id="GO:0005829">
    <property type="term" value="C:cytosol"/>
    <property type="evidence" value="ECO:0007669"/>
    <property type="project" value="TreeGrafter"/>
</dbReference>
<evidence type="ECO:0000256" key="1">
    <source>
        <dbReference type="ARBA" id="ARBA00023002"/>
    </source>
</evidence>
<evidence type="ECO:0000256" key="2">
    <source>
        <dbReference type="SAM" id="MobiDB-lite"/>
    </source>
</evidence>
<dbReference type="GO" id="GO:0070967">
    <property type="term" value="F:coenzyme F420 binding"/>
    <property type="evidence" value="ECO:0007669"/>
    <property type="project" value="TreeGrafter"/>
</dbReference>
<keyword evidence="1" id="KW-0560">Oxidoreductase</keyword>
<gene>
    <name evidence="4" type="ORF">SAMN05444695_11326</name>
</gene>
<dbReference type="GO" id="GO:0016627">
    <property type="term" value="F:oxidoreductase activity, acting on the CH-CH group of donors"/>
    <property type="evidence" value="ECO:0007669"/>
    <property type="project" value="TreeGrafter"/>
</dbReference>